<feature type="transmembrane region" description="Helical" evidence="1">
    <location>
        <begin position="20"/>
        <end position="43"/>
    </location>
</feature>
<evidence type="ECO:0000256" key="1">
    <source>
        <dbReference type="SAM" id="Phobius"/>
    </source>
</evidence>
<reference evidence="3" key="1">
    <citation type="submission" date="2025-08" db="UniProtKB">
        <authorList>
            <consortium name="RefSeq"/>
        </authorList>
    </citation>
    <scope>IDENTIFICATION</scope>
</reference>
<dbReference type="PANTHER" id="PTHR35257">
    <property type="entry name" value="TRANSMEMBRANE PROTEIN 82"/>
    <property type="match status" value="1"/>
</dbReference>
<dbReference type="Pfam" id="PF15816">
    <property type="entry name" value="TMEM82"/>
    <property type="match status" value="1"/>
</dbReference>
<feature type="transmembrane region" description="Helical" evidence="1">
    <location>
        <begin position="146"/>
        <end position="167"/>
    </location>
</feature>
<proteinExistence type="predicted"/>
<keyword evidence="1" id="KW-0812">Transmembrane</keyword>
<dbReference type="RefSeq" id="XP_012688273.2">
    <property type="nucleotide sequence ID" value="XM_012832819.3"/>
</dbReference>
<feature type="transmembrane region" description="Helical" evidence="1">
    <location>
        <begin position="260"/>
        <end position="281"/>
    </location>
</feature>
<feature type="transmembrane region" description="Helical" evidence="1">
    <location>
        <begin position="64"/>
        <end position="84"/>
    </location>
</feature>
<protein>
    <submittedName>
        <fullName evidence="3">Transmembrane protein 82-like</fullName>
    </submittedName>
</protein>
<dbReference type="KEGG" id="char:105904868"/>
<dbReference type="GeneID" id="105904868"/>
<dbReference type="PANTHER" id="PTHR35257:SF1">
    <property type="entry name" value="TRANSMEMBRANE PROTEIN 82"/>
    <property type="match status" value="1"/>
</dbReference>
<keyword evidence="1" id="KW-0472">Membrane</keyword>
<evidence type="ECO:0000313" key="3">
    <source>
        <dbReference type="RefSeq" id="XP_012688273.2"/>
    </source>
</evidence>
<organism evidence="2 3">
    <name type="scientific">Clupea harengus</name>
    <name type="common">Atlantic herring</name>
    <dbReference type="NCBI Taxonomy" id="7950"/>
    <lineage>
        <taxon>Eukaryota</taxon>
        <taxon>Metazoa</taxon>
        <taxon>Chordata</taxon>
        <taxon>Craniata</taxon>
        <taxon>Vertebrata</taxon>
        <taxon>Euteleostomi</taxon>
        <taxon>Actinopterygii</taxon>
        <taxon>Neopterygii</taxon>
        <taxon>Teleostei</taxon>
        <taxon>Clupei</taxon>
        <taxon>Clupeiformes</taxon>
        <taxon>Clupeoidei</taxon>
        <taxon>Clupeidae</taxon>
        <taxon>Clupea</taxon>
    </lineage>
</organism>
<dbReference type="AlphaFoldDB" id="A0A6P3W312"/>
<dbReference type="InterPro" id="IPR031648">
    <property type="entry name" value="TMEM82"/>
</dbReference>
<dbReference type="Proteomes" id="UP000515152">
    <property type="component" value="Chromosome 5"/>
</dbReference>
<dbReference type="OrthoDB" id="9943056at2759"/>
<accession>A0A6P3W312</accession>
<keyword evidence="2" id="KW-1185">Reference proteome</keyword>
<gene>
    <name evidence="3" type="primary">LOC105904868</name>
</gene>
<evidence type="ECO:0000313" key="2">
    <source>
        <dbReference type="Proteomes" id="UP000515152"/>
    </source>
</evidence>
<sequence>MTFVTVMAWLPMEDNPLVSILKGLIGACGISLMCNLLRVCLFVDYTRRTPAGGTSEKPNDDARSMSRLSSGIQFVFLTGVLSLVGSRVSALIVLEFSLRAFLASLLFGQENRPEVTQQFLIQCQFSLGCALTCSLQFLHGGATHRWLSLLLAGGLSWFLSSQGWRLWAHVGRFYPQHCSQRDCGVCLILVSSGDALLPTLRRAVVMTFTVGIVAATAVMNQHFLLGAEDLKFWTPMTVSYILVLLRLLEDEKSRPGGQVMLQSAGLRAGALVVLLVMVGSWADVMQVLLFFLGESLCLLPSLSLLRSTAPLEGHKDPHGHSSSE</sequence>
<feature type="transmembrane region" description="Helical" evidence="1">
    <location>
        <begin position="230"/>
        <end position="248"/>
    </location>
</feature>
<feature type="transmembrane region" description="Helical" evidence="1">
    <location>
        <begin position="203"/>
        <end position="224"/>
    </location>
</feature>
<keyword evidence="1" id="KW-1133">Transmembrane helix</keyword>
<name>A0A6P3W312_CLUHA</name>